<dbReference type="Gene3D" id="1.10.10.10">
    <property type="entry name" value="Winged helix-like DNA-binding domain superfamily/Winged helix DNA-binding domain"/>
    <property type="match status" value="1"/>
</dbReference>
<dbReference type="RefSeq" id="WP_368847170.1">
    <property type="nucleotide sequence ID" value="NZ_CP194411.1"/>
</dbReference>
<keyword evidence="2" id="KW-1185">Reference proteome</keyword>
<dbReference type="InterPro" id="IPR036388">
    <property type="entry name" value="WH-like_DNA-bd_sf"/>
</dbReference>
<sequence>MTEEQKQRIHALRRGGLGYKKIALAVGISVNTVKSFCRNNELTGNFSSAVCLACGKPLVQMPRRKQRKFCLAECREKWWNQNRAKGNKPTGETIRYIHCGKAFSAYEREQRKYCSHGCYVAERFQGGNANA</sequence>
<name>A0ABV3X5H4_9FIRM</name>
<dbReference type="Proteomes" id="UP001559623">
    <property type="component" value="Unassembled WGS sequence"/>
</dbReference>
<evidence type="ECO:0000313" key="2">
    <source>
        <dbReference type="Proteomes" id="UP001559623"/>
    </source>
</evidence>
<comment type="caution">
    <text evidence="1">The sequence shown here is derived from an EMBL/GenBank/DDBJ whole genome shotgun (WGS) entry which is preliminary data.</text>
</comment>
<organism evidence="1 2">
    <name type="scientific">Selenomonas sputigena</name>
    <dbReference type="NCBI Taxonomy" id="69823"/>
    <lineage>
        <taxon>Bacteria</taxon>
        <taxon>Bacillati</taxon>
        <taxon>Bacillota</taxon>
        <taxon>Negativicutes</taxon>
        <taxon>Selenomonadales</taxon>
        <taxon>Selenomonadaceae</taxon>
        <taxon>Selenomonas</taxon>
    </lineage>
</organism>
<protein>
    <submittedName>
        <fullName evidence="1">RNA polymerase subunit sigma-70</fullName>
    </submittedName>
</protein>
<evidence type="ECO:0000313" key="1">
    <source>
        <dbReference type="EMBL" id="MEX5285437.1"/>
    </source>
</evidence>
<gene>
    <name evidence="1" type="ORF">QCO44_07275</name>
</gene>
<dbReference type="EMBL" id="JARVLH010000004">
    <property type="protein sequence ID" value="MEX5285437.1"/>
    <property type="molecule type" value="Genomic_DNA"/>
</dbReference>
<proteinExistence type="predicted"/>
<accession>A0ABV3X5H4</accession>
<reference evidence="1 2" key="1">
    <citation type="submission" date="2023-04" db="EMBL/GenBank/DDBJ databases">
        <title>Genome Sequence of Selenomonas sputigena ATCC 33150.</title>
        <authorList>
            <person name="Miller D.P."/>
            <person name="Anvari S."/>
            <person name="Polson S.W."/>
            <person name="Macdonald M."/>
            <person name="Mcdowell J.V."/>
        </authorList>
    </citation>
    <scope>NUCLEOTIDE SEQUENCE [LARGE SCALE GENOMIC DNA]</scope>
    <source>
        <strain evidence="1 2">ATCC 33150</strain>
    </source>
</reference>